<keyword evidence="3" id="KW-1185">Reference proteome</keyword>
<sequence length="40" mass="4454">MTHGVEGRADRQIAAERGGRHDADRLHDFSDNIVPPNKDV</sequence>
<feature type="region of interest" description="Disordered" evidence="1">
    <location>
        <begin position="1"/>
        <end position="40"/>
    </location>
</feature>
<name>A0A1W2ELX6_9HYPH</name>
<evidence type="ECO:0000313" key="3">
    <source>
        <dbReference type="Proteomes" id="UP000192656"/>
    </source>
</evidence>
<evidence type="ECO:0000313" key="2">
    <source>
        <dbReference type="EMBL" id="SMD10741.1"/>
    </source>
</evidence>
<gene>
    <name evidence="2" type="ORF">SAMN06297251_12823</name>
</gene>
<proteinExistence type="predicted"/>
<dbReference type="Proteomes" id="UP000192656">
    <property type="component" value="Unassembled WGS sequence"/>
</dbReference>
<accession>A0A1W2ELX6</accession>
<protein>
    <submittedName>
        <fullName evidence="2">Uncharacterized protein</fullName>
    </submittedName>
</protein>
<dbReference type="EMBL" id="FWXR01000028">
    <property type="protein sequence ID" value="SMD10741.1"/>
    <property type="molecule type" value="Genomic_DNA"/>
</dbReference>
<organism evidence="2 3">
    <name type="scientific">Fulvimarina manganoxydans</name>
    <dbReference type="NCBI Taxonomy" id="937218"/>
    <lineage>
        <taxon>Bacteria</taxon>
        <taxon>Pseudomonadati</taxon>
        <taxon>Pseudomonadota</taxon>
        <taxon>Alphaproteobacteria</taxon>
        <taxon>Hyphomicrobiales</taxon>
        <taxon>Aurantimonadaceae</taxon>
        <taxon>Fulvimarina</taxon>
    </lineage>
</organism>
<reference evidence="2 3" key="1">
    <citation type="submission" date="2017-04" db="EMBL/GenBank/DDBJ databases">
        <authorList>
            <person name="Afonso C.L."/>
            <person name="Miller P.J."/>
            <person name="Scott M.A."/>
            <person name="Spackman E."/>
            <person name="Goraichik I."/>
            <person name="Dimitrov K.M."/>
            <person name="Suarez D.L."/>
            <person name="Swayne D.E."/>
        </authorList>
    </citation>
    <scope>NUCLEOTIDE SEQUENCE [LARGE SCALE GENOMIC DNA]</scope>
    <source>
        <strain evidence="2 3">CGMCC 1.10972</strain>
    </source>
</reference>
<dbReference type="AlphaFoldDB" id="A0A1W2ELX6"/>
<evidence type="ECO:0000256" key="1">
    <source>
        <dbReference type="SAM" id="MobiDB-lite"/>
    </source>
</evidence>
<feature type="compositionally biased region" description="Basic and acidic residues" evidence="1">
    <location>
        <begin position="1"/>
        <end position="30"/>
    </location>
</feature>